<evidence type="ECO:0000259" key="4">
    <source>
        <dbReference type="PROSITE" id="PS50995"/>
    </source>
</evidence>
<dbReference type="InterPro" id="IPR036390">
    <property type="entry name" value="WH_DNA-bd_sf"/>
</dbReference>
<keyword evidence="2" id="KW-0238">DNA-binding</keyword>
<dbReference type="PANTHER" id="PTHR42756">
    <property type="entry name" value="TRANSCRIPTIONAL REGULATOR, MARR"/>
    <property type="match status" value="1"/>
</dbReference>
<dbReference type="InterPro" id="IPR000835">
    <property type="entry name" value="HTH_MarR-typ"/>
</dbReference>
<comment type="caution">
    <text evidence="5">The sequence shown here is derived from an EMBL/GenBank/DDBJ whole genome shotgun (WGS) entry which is preliminary data.</text>
</comment>
<reference evidence="5 6" key="1">
    <citation type="submission" date="2020-04" db="EMBL/GenBank/DDBJ databases">
        <title>MicrobeNet Type strains.</title>
        <authorList>
            <person name="Nicholson A.C."/>
        </authorList>
    </citation>
    <scope>NUCLEOTIDE SEQUENCE [LARGE SCALE GENOMIC DNA]</scope>
    <source>
        <strain evidence="5 6">DSM 44956</strain>
    </source>
</reference>
<feature type="domain" description="HTH marR-type" evidence="4">
    <location>
        <begin position="14"/>
        <end position="147"/>
    </location>
</feature>
<dbReference type="AlphaFoldDB" id="A0A7X6KZJ7"/>
<evidence type="ECO:0000256" key="2">
    <source>
        <dbReference type="ARBA" id="ARBA00023125"/>
    </source>
</evidence>
<evidence type="ECO:0000256" key="1">
    <source>
        <dbReference type="ARBA" id="ARBA00023015"/>
    </source>
</evidence>
<dbReference type="RefSeq" id="WP_063910234.1">
    <property type="nucleotide sequence ID" value="NZ_JAAXOS010000001.1"/>
</dbReference>
<dbReference type="Pfam" id="PF12802">
    <property type="entry name" value="MarR_2"/>
    <property type="match status" value="1"/>
</dbReference>
<dbReference type="EMBL" id="JAAXOS010000001">
    <property type="protein sequence ID" value="NKY25095.1"/>
    <property type="molecule type" value="Genomic_DNA"/>
</dbReference>
<keyword evidence="1" id="KW-0805">Transcription regulation</keyword>
<gene>
    <name evidence="5" type="ORF">HGB38_02450</name>
</gene>
<dbReference type="PRINTS" id="PR00598">
    <property type="entry name" value="HTHMARR"/>
</dbReference>
<organism evidence="5 6">
    <name type="scientific">Nocardia gamkensis</name>
    <dbReference type="NCBI Taxonomy" id="352869"/>
    <lineage>
        <taxon>Bacteria</taxon>
        <taxon>Bacillati</taxon>
        <taxon>Actinomycetota</taxon>
        <taxon>Actinomycetes</taxon>
        <taxon>Mycobacteriales</taxon>
        <taxon>Nocardiaceae</taxon>
        <taxon>Nocardia</taxon>
    </lineage>
</organism>
<evidence type="ECO:0000313" key="5">
    <source>
        <dbReference type="EMBL" id="NKY25095.1"/>
    </source>
</evidence>
<dbReference type="SMART" id="SM00347">
    <property type="entry name" value="HTH_MARR"/>
    <property type="match status" value="1"/>
</dbReference>
<dbReference type="PROSITE" id="PS50995">
    <property type="entry name" value="HTH_MARR_2"/>
    <property type="match status" value="1"/>
</dbReference>
<name>A0A7X6KZJ7_9NOCA</name>
<dbReference type="GO" id="GO:0003700">
    <property type="term" value="F:DNA-binding transcription factor activity"/>
    <property type="evidence" value="ECO:0007669"/>
    <property type="project" value="InterPro"/>
</dbReference>
<keyword evidence="3" id="KW-0804">Transcription</keyword>
<dbReference type="Gene3D" id="1.10.10.10">
    <property type="entry name" value="Winged helix-like DNA-binding domain superfamily/Winged helix DNA-binding domain"/>
    <property type="match status" value="1"/>
</dbReference>
<dbReference type="Proteomes" id="UP000540698">
    <property type="component" value="Unassembled WGS sequence"/>
</dbReference>
<dbReference type="InterPro" id="IPR036388">
    <property type="entry name" value="WH-like_DNA-bd_sf"/>
</dbReference>
<sequence length="159" mass="17359">MPSPTGSASLKALTGRTGYLLYQSGLLLVQAAEAALEEAEGAGLRYLLVLELLGSRTDTSQRMVGELLDIDRTTIVDLVDKMEKNGHVKRSRNPHDRRRNDLNLTDSGHSALAAMACIVHDVESELLSVLSAENKTRLDEMLTAILERQSPDCTKPGMQ</sequence>
<keyword evidence="6" id="KW-1185">Reference proteome</keyword>
<proteinExistence type="predicted"/>
<evidence type="ECO:0000256" key="3">
    <source>
        <dbReference type="ARBA" id="ARBA00023163"/>
    </source>
</evidence>
<dbReference type="PANTHER" id="PTHR42756:SF1">
    <property type="entry name" value="TRANSCRIPTIONAL REPRESSOR OF EMRAB OPERON"/>
    <property type="match status" value="1"/>
</dbReference>
<dbReference type="GO" id="GO:0003677">
    <property type="term" value="F:DNA binding"/>
    <property type="evidence" value="ECO:0007669"/>
    <property type="project" value="UniProtKB-KW"/>
</dbReference>
<accession>A0A7X6KZJ7</accession>
<protein>
    <submittedName>
        <fullName evidence="5">Winged helix-turn-helix transcriptional regulator</fullName>
    </submittedName>
</protein>
<dbReference type="SUPFAM" id="SSF46785">
    <property type="entry name" value="Winged helix' DNA-binding domain"/>
    <property type="match status" value="1"/>
</dbReference>
<evidence type="ECO:0000313" key="6">
    <source>
        <dbReference type="Proteomes" id="UP000540698"/>
    </source>
</evidence>